<dbReference type="PROSITE" id="PS00107">
    <property type="entry name" value="PROTEIN_KINASE_ATP"/>
    <property type="match status" value="1"/>
</dbReference>
<evidence type="ECO:0000256" key="11">
    <source>
        <dbReference type="ARBA" id="ARBA00023180"/>
    </source>
</evidence>
<evidence type="ECO:0000256" key="10">
    <source>
        <dbReference type="ARBA" id="ARBA00023136"/>
    </source>
</evidence>
<dbReference type="InterPro" id="IPR008271">
    <property type="entry name" value="Ser/Thr_kinase_AS"/>
</dbReference>
<keyword evidence="9 13" id="KW-1133">Transmembrane helix</keyword>
<dbReference type="PROSITE" id="PS00108">
    <property type="entry name" value="PROTEIN_KINASE_ST"/>
    <property type="match status" value="1"/>
</dbReference>
<keyword evidence="5" id="KW-0732">Signal</keyword>
<sequence>MHKNSTSNTSEIYKTARVFTQKSWYELKADASNSFMIVRLHFSPFFSDGSKFDVSVSGFTLLSNFSVEEKESIVIRELIIRIRSHGRFTIEFTPSSGSSSAFVNAIEAFTAPSGPFMQVAPSPHISPAGYIGEMDNISSSYAFSPIYRVNIGVRSIDRDTLRRKWTPDDPFIFKSDPAKNVTLSGTFNHNEFWATKYDAPADVYKTAKELTTNSSVNNITWNFGVKKNAMYLVRAHFCDIISPDRYFINCGSNSDINFTGKTFIRDENPATFSVSGGRKATHNNPTSNTSEIYRSARIFTQKSWYKLEADASNTFMMFTIEFTPSSGSSSAFVNAIEAFTAPSGPFMQVNLSPHVSSAGYIGEMDNISSSYTFSPIYRINVGGQSIDRDNLRRKWTPDDPFIFRSDPAKNVTLQGTFHHNGFWATRYDAPADVYKTARELSTNSSANNITWSFGVNKNAMYLVRAHFCDIISQGPDPPNGAFNFFIYGQYNKEINPGEMVKAPQIPFYYDFVVDSVESGFVNISIGAIPASRQPVFLNGLEIMELMKYSGVVGSAKISGVNDIKNGEKNKKKVYIVVGCVVGGLVFVLLIAFFIRLKCRKKKPAVRTERDSNTVPSYDWNSYTSKNTELTVKHPSQIPNRDLNLQFQFVDILKATKNFDESLVIGKGGFGKVYRGTLPDGKTVAMKRGGKGHGQGRPEFVTEIMVLSKIQHQHLVTLIGYCDEKSEMILVYEYMEKGTLQAHLYNTDKDIEKLSWSQRLEICIGAAQALHYLHTGLEHGIIHGDVKSTNILLNENFIAKVADFGISRWENDEESLMDIKGSFGYLDPEYISCMKLTQKSDVYSFGVVLLEVLCARPAVDNTLPLEEANLADWAIKQLKDGMVEKIVDPYLVDKIHLNSLTKYLETVDKCLKNTGDERPSMVDVLWDLEYALKFQSTVMDKEAYEDSTMKTSLFLSMSMIDRLPSKCNNDDSQVSEISLSSYPSESQVFSQLKIDEAQ</sequence>
<evidence type="ECO:0000256" key="13">
    <source>
        <dbReference type="SAM" id="Phobius"/>
    </source>
</evidence>
<dbReference type="SUPFAM" id="SSF56112">
    <property type="entry name" value="Protein kinase-like (PK-like)"/>
    <property type="match status" value="1"/>
</dbReference>
<keyword evidence="11" id="KW-0325">Glycoprotein</keyword>
<dbReference type="FunFam" id="3.30.200.20:FF:000039">
    <property type="entry name" value="receptor-like protein kinase FERONIA"/>
    <property type="match status" value="1"/>
</dbReference>
<evidence type="ECO:0000256" key="8">
    <source>
        <dbReference type="ARBA" id="ARBA00022840"/>
    </source>
</evidence>
<dbReference type="GO" id="GO:0005886">
    <property type="term" value="C:plasma membrane"/>
    <property type="evidence" value="ECO:0000318"/>
    <property type="project" value="GO_Central"/>
</dbReference>
<evidence type="ECO:0000256" key="1">
    <source>
        <dbReference type="ARBA" id="ARBA00004479"/>
    </source>
</evidence>
<keyword evidence="16" id="KW-1185">Reference proteome</keyword>
<keyword evidence="3" id="KW-0808">Transferase</keyword>
<dbReference type="GO" id="GO:0004672">
    <property type="term" value="F:protein kinase activity"/>
    <property type="evidence" value="ECO:0000318"/>
    <property type="project" value="GO_Central"/>
</dbReference>
<dbReference type="Gene3D" id="2.60.120.430">
    <property type="entry name" value="Galactose-binding lectin"/>
    <property type="match status" value="3"/>
</dbReference>
<dbReference type="InParanoid" id="A0A251RQ54"/>
<dbReference type="CDD" id="cd14066">
    <property type="entry name" value="STKc_IRAK"/>
    <property type="match status" value="1"/>
</dbReference>
<dbReference type="AlphaFoldDB" id="A0A251RQ54"/>
<keyword evidence="10 13" id="KW-0472">Membrane</keyword>
<reference evidence="16" key="1">
    <citation type="journal article" date="2017" name="Nature">
        <title>The sunflower genome provides insights into oil metabolism, flowering and Asterid evolution.</title>
        <authorList>
            <person name="Badouin H."/>
            <person name="Gouzy J."/>
            <person name="Grassa C.J."/>
            <person name="Murat F."/>
            <person name="Staton S.E."/>
            <person name="Cottret L."/>
            <person name="Lelandais-Briere C."/>
            <person name="Owens G.L."/>
            <person name="Carrere S."/>
            <person name="Mayjonade B."/>
            <person name="Legrand L."/>
            <person name="Gill N."/>
            <person name="Kane N.C."/>
            <person name="Bowers J.E."/>
            <person name="Hubner S."/>
            <person name="Bellec A."/>
            <person name="Berard A."/>
            <person name="Berges H."/>
            <person name="Blanchet N."/>
            <person name="Boniface M.C."/>
            <person name="Brunel D."/>
            <person name="Catrice O."/>
            <person name="Chaidir N."/>
            <person name="Claudel C."/>
            <person name="Donnadieu C."/>
            <person name="Faraut T."/>
            <person name="Fievet G."/>
            <person name="Helmstetter N."/>
            <person name="King M."/>
            <person name="Knapp S.J."/>
            <person name="Lai Z."/>
            <person name="Le Paslier M.C."/>
            <person name="Lippi Y."/>
            <person name="Lorenzon L."/>
            <person name="Mandel J.R."/>
            <person name="Marage G."/>
            <person name="Marchand G."/>
            <person name="Marquand E."/>
            <person name="Bret-Mestries E."/>
            <person name="Morien E."/>
            <person name="Nambeesan S."/>
            <person name="Nguyen T."/>
            <person name="Pegot-Espagnet P."/>
            <person name="Pouilly N."/>
            <person name="Raftis F."/>
            <person name="Sallet E."/>
            <person name="Schiex T."/>
            <person name="Thomas J."/>
            <person name="Vandecasteele C."/>
            <person name="Vares D."/>
            <person name="Vear F."/>
            <person name="Vautrin S."/>
            <person name="Crespi M."/>
            <person name="Mangin B."/>
            <person name="Burke J.M."/>
            <person name="Salse J."/>
            <person name="Munos S."/>
            <person name="Vincourt P."/>
            <person name="Rieseberg L.H."/>
            <person name="Langlade N.B."/>
        </authorList>
    </citation>
    <scope>NUCLEOTIDE SEQUENCE [LARGE SCALE GENOMIC DNA]</scope>
    <source>
        <strain evidence="16">cv. SF193</strain>
    </source>
</reference>
<dbReference type="FunFam" id="1.10.510.10:FF:000252">
    <property type="entry name" value="Receptor-like protein kinase FERONIA"/>
    <property type="match status" value="1"/>
</dbReference>
<evidence type="ECO:0000259" key="14">
    <source>
        <dbReference type="PROSITE" id="PS50011"/>
    </source>
</evidence>
<dbReference type="GO" id="GO:0004674">
    <property type="term" value="F:protein serine/threonine kinase activity"/>
    <property type="evidence" value="ECO:0007669"/>
    <property type="project" value="UniProtKB-KW"/>
</dbReference>
<keyword evidence="7 15" id="KW-0418">Kinase</keyword>
<organism evidence="15 16">
    <name type="scientific">Helianthus annuus</name>
    <name type="common">Common sunflower</name>
    <dbReference type="NCBI Taxonomy" id="4232"/>
    <lineage>
        <taxon>Eukaryota</taxon>
        <taxon>Viridiplantae</taxon>
        <taxon>Streptophyta</taxon>
        <taxon>Embryophyta</taxon>
        <taxon>Tracheophyta</taxon>
        <taxon>Spermatophyta</taxon>
        <taxon>Magnoliopsida</taxon>
        <taxon>eudicotyledons</taxon>
        <taxon>Gunneridae</taxon>
        <taxon>Pentapetalae</taxon>
        <taxon>asterids</taxon>
        <taxon>campanulids</taxon>
        <taxon>Asterales</taxon>
        <taxon>Asteraceae</taxon>
        <taxon>Asteroideae</taxon>
        <taxon>Heliantheae alliance</taxon>
        <taxon>Heliantheae</taxon>
        <taxon>Helianthus</taxon>
    </lineage>
</organism>
<dbReference type="InterPro" id="IPR045272">
    <property type="entry name" value="ANXUR1/2-like"/>
</dbReference>
<keyword evidence="4 13" id="KW-0812">Transmembrane</keyword>
<dbReference type="Gene3D" id="1.10.510.10">
    <property type="entry name" value="Transferase(Phosphotransferase) domain 1"/>
    <property type="match status" value="1"/>
</dbReference>
<feature type="domain" description="Protein kinase" evidence="14">
    <location>
        <begin position="658"/>
        <end position="930"/>
    </location>
</feature>
<evidence type="ECO:0000256" key="6">
    <source>
        <dbReference type="ARBA" id="ARBA00022741"/>
    </source>
</evidence>
<dbReference type="GO" id="GO:0004714">
    <property type="term" value="F:transmembrane receptor protein tyrosine kinase activity"/>
    <property type="evidence" value="ECO:0007669"/>
    <property type="project" value="InterPro"/>
</dbReference>
<dbReference type="InterPro" id="IPR017441">
    <property type="entry name" value="Protein_kinase_ATP_BS"/>
</dbReference>
<comment type="subcellular location">
    <subcellularLocation>
        <location evidence="1">Membrane</location>
        <topology evidence="1">Single-pass type I membrane protein</topology>
    </subcellularLocation>
</comment>
<dbReference type="PROSITE" id="PS50011">
    <property type="entry name" value="PROTEIN_KINASE_DOM"/>
    <property type="match status" value="1"/>
</dbReference>
<gene>
    <name evidence="15" type="ORF">HannXRQ_Chr17g0550281</name>
</gene>
<dbReference type="GO" id="GO:0005524">
    <property type="term" value="F:ATP binding"/>
    <property type="evidence" value="ECO:0007669"/>
    <property type="project" value="UniProtKB-UniRule"/>
</dbReference>
<name>A0A251RQ54_HELAN</name>
<dbReference type="EMBL" id="CM007906">
    <property type="protein sequence ID" value="OTF86390.1"/>
    <property type="molecule type" value="Genomic_DNA"/>
</dbReference>
<dbReference type="Proteomes" id="UP000215914">
    <property type="component" value="Chromosome 17"/>
</dbReference>
<evidence type="ECO:0000256" key="12">
    <source>
        <dbReference type="PROSITE-ProRule" id="PRU10141"/>
    </source>
</evidence>
<dbReference type="InterPro" id="IPR001245">
    <property type="entry name" value="Ser-Thr/Tyr_kinase_cat_dom"/>
</dbReference>
<dbReference type="SMART" id="SM00220">
    <property type="entry name" value="S_TKc"/>
    <property type="match status" value="1"/>
</dbReference>
<proteinExistence type="predicted"/>
<dbReference type="PANTHER" id="PTHR34590">
    <property type="entry name" value="OS03G0124300 PROTEIN-RELATED"/>
    <property type="match status" value="1"/>
</dbReference>
<evidence type="ECO:0000256" key="5">
    <source>
        <dbReference type="ARBA" id="ARBA00022729"/>
    </source>
</evidence>
<evidence type="ECO:0000256" key="4">
    <source>
        <dbReference type="ARBA" id="ARBA00022692"/>
    </source>
</evidence>
<evidence type="ECO:0000256" key="9">
    <source>
        <dbReference type="ARBA" id="ARBA00022989"/>
    </source>
</evidence>
<feature type="binding site" evidence="12">
    <location>
        <position position="686"/>
    </location>
    <ligand>
        <name>ATP</name>
        <dbReference type="ChEBI" id="CHEBI:30616"/>
    </ligand>
</feature>
<keyword evidence="8 12" id="KW-0067">ATP-binding</keyword>
<keyword evidence="2" id="KW-0723">Serine/threonine-protein kinase</keyword>
<dbReference type="InterPro" id="IPR011009">
    <property type="entry name" value="Kinase-like_dom_sf"/>
</dbReference>
<dbReference type="PANTHER" id="PTHR34590:SF18">
    <property type="entry name" value="MALECTIN-LIKE DOMAIN-CONTAINING PROTEIN"/>
    <property type="match status" value="1"/>
</dbReference>
<dbReference type="FunCoup" id="A0A251RQ54">
    <property type="interactions" value="256"/>
</dbReference>
<protein>
    <submittedName>
        <fullName evidence="15">Putative phosphorylase kinase, gamma catalytic subunit</fullName>
    </submittedName>
</protein>
<evidence type="ECO:0000256" key="3">
    <source>
        <dbReference type="ARBA" id="ARBA00022679"/>
    </source>
</evidence>
<evidence type="ECO:0000313" key="16">
    <source>
        <dbReference type="Proteomes" id="UP000215914"/>
    </source>
</evidence>
<dbReference type="Pfam" id="PF12819">
    <property type="entry name" value="Malectin_like"/>
    <property type="match status" value="2"/>
</dbReference>
<feature type="transmembrane region" description="Helical" evidence="13">
    <location>
        <begin position="573"/>
        <end position="594"/>
    </location>
</feature>
<accession>A0A251RQ54</accession>
<dbReference type="InterPro" id="IPR024788">
    <property type="entry name" value="Malectin-like_Carb-bd_dom"/>
</dbReference>
<evidence type="ECO:0000256" key="2">
    <source>
        <dbReference type="ARBA" id="ARBA00022527"/>
    </source>
</evidence>
<dbReference type="Pfam" id="PF07714">
    <property type="entry name" value="PK_Tyr_Ser-Thr"/>
    <property type="match status" value="1"/>
</dbReference>
<keyword evidence="6 12" id="KW-0547">Nucleotide-binding</keyword>
<dbReference type="InterPro" id="IPR000719">
    <property type="entry name" value="Prot_kinase_dom"/>
</dbReference>
<dbReference type="OMA" id="KPYIARS"/>
<evidence type="ECO:0000313" key="15">
    <source>
        <dbReference type="EMBL" id="OTF86390.1"/>
    </source>
</evidence>
<evidence type="ECO:0000256" key="7">
    <source>
        <dbReference type="ARBA" id="ARBA00022777"/>
    </source>
</evidence>
<dbReference type="Gene3D" id="3.30.200.20">
    <property type="entry name" value="Phosphorylase Kinase, domain 1"/>
    <property type="match status" value="1"/>
</dbReference>